<evidence type="ECO:0000313" key="3">
    <source>
        <dbReference type="Proteomes" id="UP000314294"/>
    </source>
</evidence>
<feature type="region of interest" description="Disordered" evidence="1">
    <location>
        <begin position="83"/>
        <end position="133"/>
    </location>
</feature>
<dbReference type="Proteomes" id="UP000314294">
    <property type="component" value="Unassembled WGS sequence"/>
</dbReference>
<gene>
    <name evidence="2" type="ORF">EYF80_048950</name>
</gene>
<organism evidence="2 3">
    <name type="scientific">Liparis tanakae</name>
    <name type="common">Tanaka's snailfish</name>
    <dbReference type="NCBI Taxonomy" id="230148"/>
    <lineage>
        <taxon>Eukaryota</taxon>
        <taxon>Metazoa</taxon>
        <taxon>Chordata</taxon>
        <taxon>Craniata</taxon>
        <taxon>Vertebrata</taxon>
        <taxon>Euteleostomi</taxon>
        <taxon>Actinopterygii</taxon>
        <taxon>Neopterygii</taxon>
        <taxon>Teleostei</taxon>
        <taxon>Neoteleostei</taxon>
        <taxon>Acanthomorphata</taxon>
        <taxon>Eupercaria</taxon>
        <taxon>Perciformes</taxon>
        <taxon>Cottioidei</taxon>
        <taxon>Cottales</taxon>
        <taxon>Liparidae</taxon>
        <taxon>Liparis</taxon>
    </lineage>
</organism>
<protein>
    <submittedName>
        <fullName evidence="2">Uncharacterized protein</fullName>
    </submittedName>
</protein>
<evidence type="ECO:0000313" key="2">
    <source>
        <dbReference type="EMBL" id="TNN40872.1"/>
    </source>
</evidence>
<dbReference type="AlphaFoldDB" id="A0A4Z2FKR1"/>
<accession>A0A4Z2FKR1</accession>
<keyword evidence="3" id="KW-1185">Reference proteome</keyword>
<reference evidence="2 3" key="1">
    <citation type="submission" date="2019-03" db="EMBL/GenBank/DDBJ databases">
        <title>First draft genome of Liparis tanakae, snailfish: a comprehensive survey of snailfish specific genes.</title>
        <authorList>
            <person name="Kim W."/>
            <person name="Song I."/>
            <person name="Jeong J.-H."/>
            <person name="Kim D."/>
            <person name="Kim S."/>
            <person name="Ryu S."/>
            <person name="Song J.Y."/>
            <person name="Lee S.K."/>
        </authorList>
    </citation>
    <scope>NUCLEOTIDE SEQUENCE [LARGE SCALE GENOMIC DNA]</scope>
    <source>
        <tissue evidence="2">Muscle</tissue>
    </source>
</reference>
<comment type="caution">
    <text evidence="2">The sequence shown here is derived from an EMBL/GenBank/DDBJ whole genome shotgun (WGS) entry which is preliminary data.</text>
</comment>
<sequence>MPYRSKPDFPLKLKISGGVESKGKPGHGHKAGALTRSFKQRLELGALQLVDVHTGSRGQAAVVAHEHVEVFRFFTLCMNRSTTRDQHRHPVGDRLKMSTTRDQHRHPVGDRLKMSTTRDQHRHPVGERVNNKN</sequence>
<name>A0A4Z2FKR1_9TELE</name>
<proteinExistence type="predicted"/>
<dbReference type="EMBL" id="SRLO01001152">
    <property type="protein sequence ID" value="TNN40872.1"/>
    <property type="molecule type" value="Genomic_DNA"/>
</dbReference>
<evidence type="ECO:0000256" key="1">
    <source>
        <dbReference type="SAM" id="MobiDB-lite"/>
    </source>
</evidence>